<dbReference type="HOGENOM" id="CLU_3051894_0_0_1"/>
<dbReference type="AlphaFoldDB" id="A0A0C3AL17"/>
<dbReference type="EMBL" id="KN824315">
    <property type="protein sequence ID" value="KIM25280.1"/>
    <property type="molecule type" value="Genomic_DNA"/>
</dbReference>
<protein>
    <submittedName>
        <fullName evidence="1">Uncharacterized protein</fullName>
    </submittedName>
</protein>
<gene>
    <name evidence="1" type="ORF">M408DRAFT_331231</name>
</gene>
<name>A0A0C3AL17_SERVB</name>
<sequence length="54" mass="5988">MSLFSNKYSNVEKGTPGAIFLPIQLVLQGCRAVSTLEFQLKILDMNIDDKSVLT</sequence>
<organism evidence="1 2">
    <name type="scientific">Serendipita vermifera MAFF 305830</name>
    <dbReference type="NCBI Taxonomy" id="933852"/>
    <lineage>
        <taxon>Eukaryota</taxon>
        <taxon>Fungi</taxon>
        <taxon>Dikarya</taxon>
        <taxon>Basidiomycota</taxon>
        <taxon>Agaricomycotina</taxon>
        <taxon>Agaricomycetes</taxon>
        <taxon>Sebacinales</taxon>
        <taxon>Serendipitaceae</taxon>
        <taxon>Serendipita</taxon>
    </lineage>
</organism>
<reference evidence="2" key="2">
    <citation type="submission" date="2015-01" db="EMBL/GenBank/DDBJ databases">
        <title>Evolutionary Origins and Diversification of the Mycorrhizal Mutualists.</title>
        <authorList>
            <consortium name="DOE Joint Genome Institute"/>
            <consortium name="Mycorrhizal Genomics Consortium"/>
            <person name="Kohler A."/>
            <person name="Kuo A."/>
            <person name="Nagy L.G."/>
            <person name="Floudas D."/>
            <person name="Copeland A."/>
            <person name="Barry K.W."/>
            <person name="Cichocki N."/>
            <person name="Veneault-Fourrey C."/>
            <person name="LaButti K."/>
            <person name="Lindquist E.A."/>
            <person name="Lipzen A."/>
            <person name="Lundell T."/>
            <person name="Morin E."/>
            <person name="Murat C."/>
            <person name="Riley R."/>
            <person name="Ohm R."/>
            <person name="Sun H."/>
            <person name="Tunlid A."/>
            <person name="Henrissat B."/>
            <person name="Grigoriev I.V."/>
            <person name="Hibbett D.S."/>
            <person name="Martin F."/>
        </authorList>
    </citation>
    <scope>NUCLEOTIDE SEQUENCE [LARGE SCALE GENOMIC DNA]</scope>
    <source>
        <strain evidence="2">MAFF 305830</strain>
    </source>
</reference>
<reference evidence="1 2" key="1">
    <citation type="submission" date="2014-04" db="EMBL/GenBank/DDBJ databases">
        <authorList>
            <consortium name="DOE Joint Genome Institute"/>
            <person name="Kuo A."/>
            <person name="Zuccaro A."/>
            <person name="Kohler A."/>
            <person name="Nagy L.G."/>
            <person name="Floudas D."/>
            <person name="Copeland A."/>
            <person name="Barry K.W."/>
            <person name="Cichocki N."/>
            <person name="Veneault-Fourrey C."/>
            <person name="LaButti K."/>
            <person name="Lindquist E.A."/>
            <person name="Lipzen A."/>
            <person name="Lundell T."/>
            <person name="Morin E."/>
            <person name="Murat C."/>
            <person name="Sun H."/>
            <person name="Tunlid A."/>
            <person name="Henrissat B."/>
            <person name="Grigoriev I.V."/>
            <person name="Hibbett D.S."/>
            <person name="Martin F."/>
            <person name="Nordberg H.P."/>
            <person name="Cantor M.N."/>
            <person name="Hua S.X."/>
        </authorList>
    </citation>
    <scope>NUCLEOTIDE SEQUENCE [LARGE SCALE GENOMIC DNA]</scope>
    <source>
        <strain evidence="1 2">MAFF 305830</strain>
    </source>
</reference>
<evidence type="ECO:0000313" key="1">
    <source>
        <dbReference type="EMBL" id="KIM25280.1"/>
    </source>
</evidence>
<evidence type="ECO:0000313" key="2">
    <source>
        <dbReference type="Proteomes" id="UP000054097"/>
    </source>
</evidence>
<dbReference type="Proteomes" id="UP000054097">
    <property type="component" value="Unassembled WGS sequence"/>
</dbReference>
<keyword evidence="2" id="KW-1185">Reference proteome</keyword>
<accession>A0A0C3AL17</accession>
<proteinExistence type="predicted"/>
<dbReference type="PROSITE" id="PS51257">
    <property type="entry name" value="PROKAR_LIPOPROTEIN"/>
    <property type="match status" value="1"/>
</dbReference>